<dbReference type="EMBL" id="DTCM01000053">
    <property type="protein sequence ID" value="HGL40845.1"/>
    <property type="molecule type" value="Genomic_DNA"/>
</dbReference>
<sequence>MPVHWDIPSQEDPTKIYRVTFDGEKFSCTCPDYVFRAKKLVRDCKHIYAVKVAEGLLTTPPPPKKTEAEKKKDRKVVEQPLDRHVFVSHPMVKPDTIEDREYQRNMVEEALKNNTLVVLPTALGKTVIAELAAAELLHRHPGCRILVMAPTKPLVLQHRQSFLKHLNISEDEAVAVTGETGESVRKMAWGSPSVRIVFSTPQTAYNDYRRGWVRLEEFALLVFDECHRSRSRYAYTRLASEYVRSCPWPRILALTASPGSDEDRVMEVVKNLWIEKISWRSEEHEEVSSYIPGVKVDWVRVKLPKEYEEIRSAIKAAIENRVRQLQGFGVVRMPLKNVTRAALVQAMNRLRAEISSGIKGRNMHYMAMISEVLSLYHALELIESQHVYSLRQYLNDVKSSELRSHRMLASSGDFHRIAELAEKCSLDHPKVEALLNRLSQHFSEKPGDRVMVFANIRNTAEVVTWRLSQLGYRAKMFVGKGEGKEGPKMSQEEQMRVLKGFREGEFNILVATSIGEEGLDIPECGYVIFYEPAISGIRYIQRRGRTDRRLPGKVTILLAEDTVDEYYFAEGYRRAKKMAKLLEKVAKKLEGFKLGRKGPEPEPGKPWPWLRQTKPTEYVQAEDGEPVYVTARKISHGELFACRKRLYELILNSGEKGLSLADALQAVEYDPDIVRMSINRLVGEGLVVKAGDRYVAKAAVKAAKAPSKVHTIRVEKVYPGFAVVVVDDSFRARLEPATYQGPRDLLKKGKTFKAIASFIRIDGAMTVNIHDVVATEASSP</sequence>
<dbReference type="GO" id="GO:0008270">
    <property type="term" value="F:zinc ion binding"/>
    <property type="evidence" value="ECO:0007669"/>
    <property type="project" value="UniProtKB-KW"/>
</dbReference>
<protein>
    <submittedName>
        <fullName evidence="9">DEAD/DEAH box helicase</fullName>
    </submittedName>
</protein>
<dbReference type="GO" id="GO:0004386">
    <property type="term" value="F:helicase activity"/>
    <property type="evidence" value="ECO:0007669"/>
    <property type="project" value="UniProtKB-KW"/>
</dbReference>
<evidence type="ECO:0000256" key="1">
    <source>
        <dbReference type="ARBA" id="ARBA00022741"/>
    </source>
</evidence>
<dbReference type="InterPro" id="IPR027417">
    <property type="entry name" value="P-loop_NTPase"/>
</dbReference>
<dbReference type="GO" id="GO:0005524">
    <property type="term" value="F:ATP binding"/>
    <property type="evidence" value="ECO:0007669"/>
    <property type="project" value="UniProtKB-KW"/>
</dbReference>
<evidence type="ECO:0000256" key="5">
    <source>
        <dbReference type="PROSITE-ProRule" id="PRU00325"/>
    </source>
</evidence>
<dbReference type="PROSITE" id="PS50966">
    <property type="entry name" value="ZF_SWIM"/>
    <property type="match status" value="1"/>
</dbReference>
<dbReference type="Gene3D" id="1.20.1320.20">
    <property type="entry name" value="hef helicase domain"/>
    <property type="match status" value="1"/>
</dbReference>
<dbReference type="Gene3D" id="3.40.50.300">
    <property type="entry name" value="P-loop containing nucleotide triphosphate hydrolases"/>
    <property type="match status" value="2"/>
</dbReference>
<keyword evidence="5" id="KW-0863">Zinc-finger</keyword>
<dbReference type="InterPro" id="IPR011545">
    <property type="entry name" value="DEAD/DEAH_box_helicase_dom"/>
</dbReference>
<dbReference type="InterPro" id="IPR014001">
    <property type="entry name" value="Helicase_ATP-bd"/>
</dbReference>
<accession>A0A7J3G585</accession>
<evidence type="ECO:0000259" key="8">
    <source>
        <dbReference type="PROSITE" id="PS51194"/>
    </source>
</evidence>
<dbReference type="AlphaFoldDB" id="A0A7J3G585"/>
<comment type="caution">
    <text evidence="9">The sequence shown here is derived from an EMBL/GenBank/DDBJ whole genome shotgun (WGS) entry which is preliminary data.</text>
</comment>
<name>A0A7J3G585_CALS0</name>
<dbReference type="InterPro" id="IPR041755">
    <property type="entry name" value="Hef_ID"/>
</dbReference>
<keyword evidence="4" id="KW-0067">ATP-binding</keyword>
<proteinExistence type="predicted"/>
<feature type="domain" description="SWIM-type" evidence="6">
    <location>
        <begin position="17"/>
        <end position="55"/>
    </location>
</feature>
<evidence type="ECO:0000256" key="4">
    <source>
        <dbReference type="ARBA" id="ARBA00022840"/>
    </source>
</evidence>
<keyword evidence="5" id="KW-0479">Metal-binding</keyword>
<dbReference type="InterPro" id="IPR007527">
    <property type="entry name" value="Znf_SWIM"/>
</dbReference>
<dbReference type="SMART" id="SM00490">
    <property type="entry name" value="HELICc"/>
    <property type="match status" value="1"/>
</dbReference>
<dbReference type="SMART" id="SM00487">
    <property type="entry name" value="DEXDc"/>
    <property type="match status" value="1"/>
</dbReference>
<dbReference type="CDD" id="cd12089">
    <property type="entry name" value="Hef_ID"/>
    <property type="match status" value="1"/>
</dbReference>
<reference evidence="9" key="1">
    <citation type="journal article" date="2020" name="mSystems">
        <title>Genome- and Community-Level Interaction Insights into Carbon Utilization and Element Cycling Functions of Hydrothermarchaeota in Hydrothermal Sediment.</title>
        <authorList>
            <person name="Zhou Z."/>
            <person name="Liu Y."/>
            <person name="Xu W."/>
            <person name="Pan J."/>
            <person name="Luo Z.H."/>
            <person name="Li M."/>
        </authorList>
    </citation>
    <scope>NUCLEOTIDE SEQUENCE [LARGE SCALE GENOMIC DNA]</scope>
    <source>
        <strain evidence="9">SpSt-669</strain>
    </source>
</reference>
<keyword evidence="1" id="KW-0547">Nucleotide-binding</keyword>
<keyword evidence="3 9" id="KW-0347">Helicase</keyword>
<organism evidence="9">
    <name type="scientific">Caldiarchaeum subterraneum</name>
    <dbReference type="NCBI Taxonomy" id="311458"/>
    <lineage>
        <taxon>Archaea</taxon>
        <taxon>Nitrososphaerota</taxon>
        <taxon>Candidatus Caldarchaeales</taxon>
        <taxon>Candidatus Caldarchaeaceae</taxon>
        <taxon>Candidatus Caldarchaeum</taxon>
    </lineage>
</organism>
<dbReference type="GO" id="GO:0016787">
    <property type="term" value="F:hydrolase activity"/>
    <property type="evidence" value="ECO:0007669"/>
    <property type="project" value="UniProtKB-KW"/>
</dbReference>
<dbReference type="Pfam" id="PF21210">
    <property type="entry name" value="RNA_helicase_helical"/>
    <property type="match status" value="1"/>
</dbReference>
<dbReference type="GO" id="GO:0140097">
    <property type="term" value="F:catalytic activity, acting on DNA"/>
    <property type="evidence" value="ECO:0007669"/>
    <property type="project" value="UniProtKB-ARBA"/>
</dbReference>
<evidence type="ECO:0000259" key="7">
    <source>
        <dbReference type="PROSITE" id="PS51192"/>
    </source>
</evidence>
<dbReference type="InterPro" id="IPR001650">
    <property type="entry name" value="Helicase_C-like"/>
</dbReference>
<dbReference type="PANTHER" id="PTHR14025">
    <property type="entry name" value="FANCONI ANEMIA GROUP M FANCM FAMILY MEMBER"/>
    <property type="match status" value="1"/>
</dbReference>
<dbReference type="PANTHER" id="PTHR14025:SF20">
    <property type="entry name" value="FANCONI ANEMIA GROUP M PROTEIN"/>
    <property type="match status" value="1"/>
</dbReference>
<dbReference type="PROSITE" id="PS51192">
    <property type="entry name" value="HELICASE_ATP_BIND_1"/>
    <property type="match status" value="1"/>
</dbReference>
<dbReference type="Pfam" id="PF00271">
    <property type="entry name" value="Helicase_C"/>
    <property type="match status" value="1"/>
</dbReference>
<gene>
    <name evidence="9" type="ORF">ENU43_04185</name>
</gene>
<evidence type="ECO:0000313" key="9">
    <source>
        <dbReference type="EMBL" id="HGL40845.1"/>
    </source>
</evidence>
<evidence type="ECO:0000259" key="6">
    <source>
        <dbReference type="PROSITE" id="PS50966"/>
    </source>
</evidence>
<evidence type="ECO:0000256" key="2">
    <source>
        <dbReference type="ARBA" id="ARBA00022801"/>
    </source>
</evidence>
<feature type="domain" description="Helicase C-terminal" evidence="8">
    <location>
        <begin position="430"/>
        <end position="600"/>
    </location>
</feature>
<keyword evidence="2" id="KW-0378">Hydrolase</keyword>
<dbReference type="Pfam" id="PF00270">
    <property type="entry name" value="DEAD"/>
    <property type="match status" value="1"/>
</dbReference>
<feature type="domain" description="Helicase ATP-binding" evidence="7">
    <location>
        <begin position="106"/>
        <end position="276"/>
    </location>
</feature>
<dbReference type="PROSITE" id="PS51194">
    <property type="entry name" value="HELICASE_CTER"/>
    <property type="match status" value="1"/>
</dbReference>
<evidence type="ECO:0000256" key="3">
    <source>
        <dbReference type="ARBA" id="ARBA00022806"/>
    </source>
</evidence>
<dbReference type="SUPFAM" id="SSF52540">
    <property type="entry name" value="P-loop containing nucleoside triphosphate hydrolases"/>
    <property type="match status" value="1"/>
</dbReference>
<dbReference type="GO" id="GO:0003676">
    <property type="term" value="F:nucleic acid binding"/>
    <property type="evidence" value="ECO:0007669"/>
    <property type="project" value="InterPro"/>
</dbReference>
<keyword evidence="5" id="KW-0862">Zinc</keyword>